<feature type="binding site" evidence="10">
    <location>
        <begin position="112"/>
        <end position="113"/>
    </location>
    <ligand>
        <name>substrate</name>
    </ligand>
</feature>
<comment type="similarity">
    <text evidence="4 10">Belongs to the SIS family. GmhA subfamily.</text>
</comment>
<dbReference type="InterPro" id="IPR001347">
    <property type="entry name" value="SIS_dom"/>
</dbReference>
<name>H5TDA5_9ALTE</name>
<evidence type="ECO:0000256" key="7">
    <source>
        <dbReference type="ARBA" id="ARBA00022833"/>
    </source>
</evidence>
<dbReference type="Pfam" id="PF13580">
    <property type="entry name" value="SIS_2"/>
    <property type="match status" value="1"/>
</dbReference>
<dbReference type="InterPro" id="IPR046348">
    <property type="entry name" value="SIS_dom_sf"/>
</dbReference>
<protein>
    <recommendedName>
        <fullName evidence="10">Phosphoheptose isomerase</fullName>
        <ecNumber evidence="10">5.3.1.28</ecNumber>
    </recommendedName>
    <alternativeName>
        <fullName evidence="10">Sedoheptulose 7-phosphate isomerase</fullName>
    </alternativeName>
</protein>
<evidence type="ECO:0000256" key="10">
    <source>
        <dbReference type="HAMAP-Rule" id="MF_00067"/>
    </source>
</evidence>
<dbReference type="InterPro" id="IPR004515">
    <property type="entry name" value="Phosphoheptose_Isoase"/>
</dbReference>
<feature type="domain" description="SIS" evidence="11">
    <location>
        <begin position="55"/>
        <end position="217"/>
    </location>
</feature>
<dbReference type="Proteomes" id="UP000053586">
    <property type="component" value="Unassembled WGS sequence"/>
</dbReference>
<evidence type="ECO:0000256" key="9">
    <source>
        <dbReference type="ARBA" id="ARBA00023277"/>
    </source>
</evidence>
<dbReference type="GO" id="GO:0008968">
    <property type="term" value="F:D-sedoheptulose 7-phosphate isomerase activity"/>
    <property type="evidence" value="ECO:0007669"/>
    <property type="project" value="UniProtKB-UniRule"/>
</dbReference>
<comment type="subunit">
    <text evidence="10">Homotetramer.</text>
</comment>
<keyword evidence="9 10" id="KW-0119">Carbohydrate metabolism</keyword>
<feature type="binding site" evidence="10">
    <location>
        <position position="143"/>
    </location>
    <ligand>
        <name>substrate</name>
    </ligand>
</feature>
<dbReference type="UniPathway" id="UPA00041">
    <property type="reaction ID" value="UER00436"/>
</dbReference>
<evidence type="ECO:0000256" key="5">
    <source>
        <dbReference type="ARBA" id="ARBA00022490"/>
    </source>
</evidence>
<dbReference type="GO" id="GO:0008270">
    <property type="term" value="F:zinc ion binding"/>
    <property type="evidence" value="ECO:0007669"/>
    <property type="project" value="UniProtKB-UniRule"/>
</dbReference>
<feature type="binding site" evidence="10">
    <location>
        <position position="193"/>
    </location>
    <ligand>
        <name>substrate</name>
    </ligand>
</feature>
<dbReference type="EMBL" id="BAET01000027">
    <property type="protein sequence ID" value="GAB56282.1"/>
    <property type="molecule type" value="Genomic_DNA"/>
</dbReference>
<feature type="binding site" evidence="10">
    <location>
        <position position="201"/>
    </location>
    <ligand>
        <name>Zn(2+)</name>
        <dbReference type="ChEBI" id="CHEBI:29105"/>
    </ligand>
</feature>
<feature type="binding site" evidence="10">
    <location>
        <position position="193"/>
    </location>
    <ligand>
        <name>Zn(2+)</name>
        <dbReference type="ChEBI" id="CHEBI:29105"/>
    </ligand>
</feature>
<evidence type="ECO:0000256" key="1">
    <source>
        <dbReference type="ARBA" id="ARBA00000348"/>
    </source>
</evidence>
<comment type="function">
    <text evidence="2 10">Catalyzes the isomerization of sedoheptulose 7-phosphate in D-glycero-D-manno-heptose 7-phosphate.</text>
</comment>
<dbReference type="EC" id="5.3.1.28" evidence="10"/>
<evidence type="ECO:0000256" key="2">
    <source>
        <dbReference type="ARBA" id="ARBA00003172"/>
    </source>
</evidence>
<dbReference type="GO" id="GO:0005737">
    <property type="term" value="C:cytoplasm"/>
    <property type="evidence" value="ECO:0007669"/>
    <property type="project" value="UniProtKB-SubCell"/>
</dbReference>
<proteinExistence type="inferred from homology"/>
<dbReference type="CDD" id="cd05006">
    <property type="entry name" value="SIS_GmhA"/>
    <property type="match status" value="1"/>
</dbReference>
<dbReference type="SUPFAM" id="SSF53697">
    <property type="entry name" value="SIS domain"/>
    <property type="match status" value="1"/>
</dbReference>
<dbReference type="HAMAP" id="MF_00067">
    <property type="entry name" value="GmhA"/>
    <property type="match status" value="1"/>
</dbReference>
<dbReference type="AlphaFoldDB" id="H5TDA5"/>
<evidence type="ECO:0000256" key="3">
    <source>
        <dbReference type="ARBA" id="ARBA00004496"/>
    </source>
</evidence>
<dbReference type="InterPro" id="IPR050099">
    <property type="entry name" value="SIS_GmhA/DiaA_subfam"/>
</dbReference>
<dbReference type="GO" id="GO:2001061">
    <property type="term" value="P:D-glycero-D-manno-heptose 7-phosphate biosynthetic process"/>
    <property type="evidence" value="ECO:0007669"/>
    <property type="project" value="UniProtKB-UniPathway"/>
</dbReference>
<accession>H5TDA5</accession>
<dbReference type="NCBIfam" id="NF010546">
    <property type="entry name" value="PRK13936.1"/>
    <property type="match status" value="1"/>
</dbReference>
<evidence type="ECO:0000259" key="11">
    <source>
        <dbReference type="PROSITE" id="PS51464"/>
    </source>
</evidence>
<evidence type="ECO:0000256" key="6">
    <source>
        <dbReference type="ARBA" id="ARBA00022723"/>
    </source>
</evidence>
<evidence type="ECO:0000313" key="12">
    <source>
        <dbReference type="EMBL" id="GAB56282.1"/>
    </source>
</evidence>
<dbReference type="STRING" id="56804.BAE46_12150"/>
<dbReference type="PANTHER" id="PTHR30390:SF6">
    <property type="entry name" value="DNAA INITIATOR-ASSOCIATING PROTEIN DIAA"/>
    <property type="match status" value="1"/>
</dbReference>
<feature type="binding site" evidence="10">
    <location>
        <begin position="138"/>
        <end position="140"/>
    </location>
    <ligand>
        <name>substrate</name>
    </ligand>
</feature>
<keyword evidence="6 10" id="KW-0479">Metal-binding</keyword>
<comment type="caution">
    <text evidence="10">Lacks conserved residue(s) required for the propagation of feature annotation.</text>
</comment>
<reference evidence="12 13" key="2">
    <citation type="journal article" date="2017" name="Antonie Van Leeuwenhoek">
        <title>Rhizobium rhizosphaerae sp. nov., a novel species isolated from rice rhizosphere.</title>
        <authorList>
            <person name="Zhao J.J."/>
            <person name="Zhang J."/>
            <person name="Zhang R.J."/>
            <person name="Zhang C.W."/>
            <person name="Yin H.Q."/>
            <person name="Zhang X.X."/>
        </authorList>
    </citation>
    <scope>NUCLEOTIDE SEQUENCE [LARGE SCALE GENOMIC DNA]</scope>
    <source>
        <strain evidence="12 13">ACAM 611</strain>
    </source>
</reference>
<comment type="catalytic activity">
    <reaction evidence="1 10">
        <text>2 D-sedoheptulose 7-phosphate = D-glycero-alpha-D-manno-heptose 7-phosphate + D-glycero-beta-D-manno-heptose 7-phosphate</text>
        <dbReference type="Rhea" id="RHEA:27489"/>
        <dbReference type="ChEBI" id="CHEBI:57483"/>
        <dbReference type="ChEBI" id="CHEBI:60203"/>
        <dbReference type="ChEBI" id="CHEBI:60204"/>
        <dbReference type="EC" id="5.3.1.28"/>
    </reaction>
</comment>
<dbReference type="PANTHER" id="PTHR30390">
    <property type="entry name" value="SEDOHEPTULOSE 7-PHOSPHATE ISOMERASE / DNAA INITIATOR-ASSOCIATING FACTOR FOR REPLICATION INITIATION"/>
    <property type="match status" value="1"/>
</dbReference>
<organism evidence="12 13">
    <name type="scientific">Glaciecola punicea ACAM 611</name>
    <dbReference type="NCBI Taxonomy" id="1121923"/>
    <lineage>
        <taxon>Bacteria</taxon>
        <taxon>Pseudomonadati</taxon>
        <taxon>Pseudomonadota</taxon>
        <taxon>Gammaproteobacteria</taxon>
        <taxon>Alteromonadales</taxon>
        <taxon>Alteromonadaceae</taxon>
        <taxon>Glaciecola</taxon>
    </lineage>
</organism>
<evidence type="ECO:0000256" key="4">
    <source>
        <dbReference type="ARBA" id="ARBA00009894"/>
    </source>
</evidence>
<dbReference type="InterPro" id="IPR035461">
    <property type="entry name" value="GmhA/DiaA"/>
</dbReference>
<comment type="miscellaneous">
    <text evidence="10">The reaction produces a racemic mixture of D-glycero-alpha-D-manno-heptose 7-phosphate and D-glycero-beta-D-manno-heptose 7-phosphate.</text>
</comment>
<feature type="binding site" evidence="10">
    <location>
        <position position="79"/>
    </location>
    <ligand>
        <name>Zn(2+)</name>
        <dbReference type="ChEBI" id="CHEBI:29105"/>
    </ligand>
</feature>
<dbReference type="PROSITE" id="PS51464">
    <property type="entry name" value="SIS"/>
    <property type="match status" value="1"/>
</dbReference>
<reference evidence="12 13" key="1">
    <citation type="journal article" date="2012" name="J. Bacteriol.">
        <title>Genome sequence of proteorhodopsin-containing sea ice bacterium Glaciecola punicea ACAM 611T.</title>
        <authorList>
            <person name="Qin Q.-L."/>
            <person name="Xie B.-B."/>
            <person name="Shu Y.-L."/>
            <person name="Rong J.-C."/>
            <person name="Zhao D.-L."/>
            <person name="Zhang X.-Y."/>
            <person name="Chen X.-L."/>
            <person name="Zhou B.-C."/>
            <person name="Zhanga Y.-Z."/>
        </authorList>
    </citation>
    <scope>NUCLEOTIDE SEQUENCE [LARGE SCALE GENOMIC DNA]</scope>
    <source>
        <strain evidence="12 13">ACAM 611</strain>
    </source>
</reference>
<feature type="binding site" evidence="10">
    <location>
        <begin position="70"/>
        <end position="72"/>
    </location>
    <ligand>
        <name>substrate</name>
    </ligand>
</feature>
<keyword evidence="13" id="KW-1185">Reference proteome</keyword>
<keyword evidence="8 10" id="KW-0413">Isomerase</keyword>
<comment type="subcellular location">
    <subcellularLocation>
        <location evidence="3 10">Cytoplasm</location>
    </subcellularLocation>
</comment>
<comment type="pathway">
    <text evidence="10">Carbohydrate biosynthesis; D-glycero-D-manno-heptose 7-phosphate biosynthesis; D-glycero-alpha-D-manno-heptose 7-phosphate and D-glycero-beta-D-manno-heptose 7-phosphate from sedoheptulose 7-phosphate: step 1/1.</text>
</comment>
<dbReference type="Gene3D" id="3.40.50.10490">
    <property type="entry name" value="Glucose-6-phosphate isomerase like protein, domain 1"/>
    <property type="match status" value="1"/>
</dbReference>
<keyword evidence="5 10" id="KW-0963">Cytoplasm</keyword>
<sequence>MRHIIIKYLRAQTMRIGAFCKMLDNIKKSFTQSIQTKIAAAEALPEPIQKAAQMMIEALINGNKILSCGNGGSAAQAQHFSSSLLNRYERNRPSLPAIALTTDSSTITSIANDSSVDEVFSKQVKALGQAGDILLAISTSGNSANVINAMQAALTRDMTIVALTGKDGGEMTGFISENDVEIRVPSSRTARIQEVHLLVIHSLCESIDSALFPIDSGD</sequence>
<dbReference type="GO" id="GO:0005975">
    <property type="term" value="P:carbohydrate metabolic process"/>
    <property type="evidence" value="ECO:0007669"/>
    <property type="project" value="UniProtKB-UniRule"/>
</dbReference>
<evidence type="ECO:0000313" key="13">
    <source>
        <dbReference type="Proteomes" id="UP000053586"/>
    </source>
</evidence>
<keyword evidence="7 10" id="KW-0862">Zinc</keyword>
<comment type="cofactor">
    <cofactor evidence="10">
        <name>Zn(2+)</name>
        <dbReference type="ChEBI" id="CHEBI:29105"/>
    </cofactor>
    <text evidence="10">Binds 1 zinc ion per subunit.</text>
</comment>
<evidence type="ECO:0000256" key="8">
    <source>
        <dbReference type="ARBA" id="ARBA00023235"/>
    </source>
</evidence>
<dbReference type="eggNOG" id="COG0279">
    <property type="taxonomic scope" value="Bacteria"/>
</dbReference>
<comment type="caution">
    <text evidence="12">The sequence shown here is derived from an EMBL/GenBank/DDBJ whole genome shotgun (WGS) entry which is preliminary data.</text>
</comment>
<gene>
    <name evidence="10 12" type="primary">gmhA</name>
    <name evidence="12" type="ORF">GPUN_2167</name>
</gene>
<dbReference type="GO" id="GO:0097367">
    <property type="term" value="F:carbohydrate derivative binding"/>
    <property type="evidence" value="ECO:0007669"/>
    <property type="project" value="InterPro"/>
</dbReference>